<dbReference type="InParanoid" id="A0A165C752"/>
<dbReference type="Gene3D" id="3.40.50.720">
    <property type="entry name" value="NAD(P)-binding Rossmann-like Domain"/>
    <property type="match status" value="1"/>
</dbReference>
<dbReference type="Pfam" id="PF01370">
    <property type="entry name" value="Epimerase"/>
    <property type="match status" value="1"/>
</dbReference>
<accession>A0A165C752</accession>
<sequence>MYQLQTPGTLLEDEDGHIVGPVTDGRVVVTGGGGMIGKHLIRRLLGASTPVTAIDLIFHENELEELYNAQPQARELLKVIREDIRNPSTLNNAITSDVAGVVHLAAVSREDWCEDNQADCFDVNDGGTKAVLSALDTAEKGGSRPWLVFASDRRVYDPHTAHPVQEDAATSPISALGLSKLNAEQSIQAHLINIANSGRGTDTMHAITLRLSDVYGSVYDHVDRLVASVVSPAITHLPVQYVNSEHQLDLVHIDDCVDAFLLAMKRLTTLAKDTRRTSPRTHDIYNVAGVPSATVTQLVDKVLRLTRSKSPILELESAVQTQDDYQGSIAKAIDGLGFRSKVPLDDGLLRLVGSYLNQTEQFLNDRIGHTCYAASPNLEINSRLEKLDGCIVHVNADVSGLLGSLNAYSDRWEVDDDHQATGLLVSVRSADVSRWMLSLQSTEGKTEFFGLRKGQTDDAKNMHNPVFHSEASEQLIEWELEANAERAAVKLIVPGTERQLGPPLYFGGEFTWISRSADVFPWRLSPFCCPDPEPWPFAAEDPLDHSIEYLRVATDDGFAASIPKSQCDRLSRARAHVGEQLGTLSLGLLDDNLTFRKTKLGPASGWVQAQLAPCTNICDHPAVCVDTGDCQCVLSTCSVQERFPFVSAVHSENFSFSSPGKVKQRQDSEKRQDSYHLEMRTSSEPWMSILRPQTRQYLLSQPPFPNVYVSQFTDSVQQWISEQSKPLYELEDLNCFSADAMMELLVREQGTTQAREADLYFLPRYQAYEGLWQHAWDALGKNVPSLDPHRIIIPFTHDFGACRTFDFSLWKLRHHLRRDPSTRHVIAWSVNGDLNSVCYKPFQDVVIPPRTCNSPRLFEKFRDPADVRPASERKTLAAFMGTVWGVGSITRRKLNCDRLQSRPAIPALQSQHELRTVWGSYGPYDTYLEVLEDTIFCPVPEGVAGWSPRLVDAVYAGCIPVFIGQAAQHPFHDMLDWAQFSVTVNREDLQRLERVLLSYTMDEVLEMQQRLMLVREALVYPLNEAAAKVRKAEERGPEWWAMHASRMRWLTKYPWSGVVDRPDGLL</sequence>
<comment type="similarity">
    <text evidence="1">Belongs to the glycosyltransferase 47 family.</text>
</comment>
<dbReference type="InterPro" id="IPR040911">
    <property type="entry name" value="Exostosin_GT47"/>
</dbReference>
<dbReference type="PANTHER" id="PTHR11062:SF73">
    <property type="entry name" value="EXOSTOSIN-LIKE 3"/>
    <property type="match status" value="1"/>
</dbReference>
<organism evidence="4 5">
    <name type="scientific">Calocera cornea HHB12733</name>
    <dbReference type="NCBI Taxonomy" id="1353952"/>
    <lineage>
        <taxon>Eukaryota</taxon>
        <taxon>Fungi</taxon>
        <taxon>Dikarya</taxon>
        <taxon>Basidiomycota</taxon>
        <taxon>Agaricomycotina</taxon>
        <taxon>Dacrymycetes</taxon>
        <taxon>Dacrymycetales</taxon>
        <taxon>Dacrymycetaceae</taxon>
        <taxon>Calocera</taxon>
    </lineage>
</organism>
<dbReference type="Pfam" id="PF03016">
    <property type="entry name" value="Exostosin_GT47"/>
    <property type="match status" value="1"/>
</dbReference>
<evidence type="ECO:0000313" key="4">
    <source>
        <dbReference type="EMBL" id="KZT50345.1"/>
    </source>
</evidence>
<dbReference type="OrthoDB" id="331544at2759"/>
<keyword evidence="4" id="KW-0808">Transferase</keyword>
<dbReference type="AlphaFoldDB" id="A0A165C752"/>
<dbReference type="GO" id="GO:0016757">
    <property type="term" value="F:glycosyltransferase activity"/>
    <property type="evidence" value="ECO:0007669"/>
    <property type="project" value="InterPro"/>
</dbReference>
<evidence type="ECO:0000313" key="5">
    <source>
        <dbReference type="Proteomes" id="UP000076842"/>
    </source>
</evidence>
<feature type="domain" description="NAD-dependent epimerase/dehydratase" evidence="2">
    <location>
        <begin position="27"/>
        <end position="269"/>
    </location>
</feature>
<evidence type="ECO:0000259" key="3">
    <source>
        <dbReference type="Pfam" id="PF03016"/>
    </source>
</evidence>
<gene>
    <name evidence="4" type="ORF">CALCODRAFT_504817</name>
</gene>
<evidence type="ECO:0000259" key="2">
    <source>
        <dbReference type="Pfam" id="PF01370"/>
    </source>
</evidence>
<reference evidence="4 5" key="1">
    <citation type="journal article" date="2016" name="Mol. Biol. Evol.">
        <title>Comparative Genomics of Early-Diverging Mushroom-Forming Fungi Provides Insights into the Origins of Lignocellulose Decay Capabilities.</title>
        <authorList>
            <person name="Nagy L.G."/>
            <person name="Riley R."/>
            <person name="Tritt A."/>
            <person name="Adam C."/>
            <person name="Daum C."/>
            <person name="Floudas D."/>
            <person name="Sun H."/>
            <person name="Yadav J.S."/>
            <person name="Pangilinan J."/>
            <person name="Larsson K.H."/>
            <person name="Matsuura K."/>
            <person name="Barry K."/>
            <person name="Labutti K."/>
            <person name="Kuo R."/>
            <person name="Ohm R.A."/>
            <person name="Bhattacharya S.S."/>
            <person name="Shirouzu T."/>
            <person name="Yoshinaga Y."/>
            <person name="Martin F.M."/>
            <person name="Grigoriev I.V."/>
            <person name="Hibbett D.S."/>
        </authorList>
    </citation>
    <scope>NUCLEOTIDE SEQUENCE [LARGE SCALE GENOMIC DNA]</scope>
    <source>
        <strain evidence="4 5">HHB12733</strain>
    </source>
</reference>
<dbReference type="InterPro" id="IPR001509">
    <property type="entry name" value="Epimerase_deHydtase"/>
</dbReference>
<dbReference type="PANTHER" id="PTHR11062">
    <property type="entry name" value="EXOSTOSIN HEPARAN SULFATE GLYCOSYLTRANSFERASE -RELATED"/>
    <property type="match status" value="1"/>
</dbReference>
<evidence type="ECO:0000256" key="1">
    <source>
        <dbReference type="ARBA" id="ARBA00010271"/>
    </source>
</evidence>
<dbReference type="InterPro" id="IPR004263">
    <property type="entry name" value="Exostosin"/>
</dbReference>
<proteinExistence type="inferred from homology"/>
<feature type="domain" description="Exostosin GT47" evidence="3">
    <location>
        <begin position="792"/>
        <end position="996"/>
    </location>
</feature>
<dbReference type="InterPro" id="IPR036291">
    <property type="entry name" value="NAD(P)-bd_dom_sf"/>
</dbReference>
<keyword evidence="5" id="KW-1185">Reference proteome</keyword>
<dbReference type="Proteomes" id="UP000076842">
    <property type="component" value="Unassembled WGS sequence"/>
</dbReference>
<dbReference type="SUPFAM" id="SSF51735">
    <property type="entry name" value="NAD(P)-binding Rossmann-fold domains"/>
    <property type="match status" value="1"/>
</dbReference>
<protein>
    <submittedName>
        <fullName evidence="4">Glycosyltransferase family 47 protein</fullName>
    </submittedName>
</protein>
<dbReference type="EMBL" id="KV424186">
    <property type="protein sequence ID" value="KZT50345.1"/>
    <property type="molecule type" value="Genomic_DNA"/>
</dbReference>
<name>A0A165C752_9BASI</name>
<dbReference type="STRING" id="1353952.A0A165C752"/>